<dbReference type="Pfam" id="PF05903">
    <property type="entry name" value="Peptidase_C97"/>
    <property type="match status" value="1"/>
</dbReference>
<comment type="similarity">
    <text evidence="1">Belongs to the DeSI family.</text>
</comment>
<protein>
    <recommendedName>
        <fullName evidence="5">PPPDE domain-containing protein</fullName>
    </recommendedName>
</protein>
<evidence type="ECO:0000256" key="4">
    <source>
        <dbReference type="SAM" id="MobiDB-lite"/>
    </source>
</evidence>
<dbReference type="GO" id="GO:0008233">
    <property type="term" value="F:peptidase activity"/>
    <property type="evidence" value="ECO:0007669"/>
    <property type="project" value="UniProtKB-KW"/>
</dbReference>
<dbReference type="WBParaSite" id="TREG1_123770.1">
    <property type="protein sequence ID" value="TREG1_123770.1"/>
    <property type="gene ID" value="TREG1_123770"/>
</dbReference>
<reference evidence="7" key="2">
    <citation type="submission" date="2023-11" db="UniProtKB">
        <authorList>
            <consortium name="WormBaseParasite"/>
        </authorList>
    </citation>
    <scope>IDENTIFICATION</scope>
</reference>
<dbReference type="Gene3D" id="3.90.1720.30">
    <property type="entry name" value="PPPDE domains"/>
    <property type="match status" value="1"/>
</dbReference>
<dbReference type="PROSITE" id="PS51858">
    <property type="entry name" value="PPPDE"/>
    <property type="match status" value="1"/>
</dbReference>
<feature type="compositionally biased region" description="Low complexity" evidence="4">
    <location>
        <begin position="462"/>
        <end position="497"/>
    </location>
</feature>
<dbReference type="AlphaFoldDB" id="A0AA85IVY9"/>
<feature type="domain" description="PPPDE" evidence="5">
    <location>
        <begin position="2"/>
        <end position="144"/>
    </location>
</feature>
<dbReference type="PANTHER" id="PTHR12378">
    <property type="entry name" value="DESUMOYLATING ISOPEPTIDASE"/>
    <property type="match status" value="1"/>
</dbReference>
<proteinExistence type="inferred from homology"/>
<accession>A0AA85IVY9</accession>
<keyword evidence="2" id="KW-0645">Protease</keyword>
<evidence type="ECO:0000256" key="2">
    <source>
        <dbReference type="ARBA" id="ARBA00022670"/>
    </source>
</evidence>
<evidence type="ECO:0000313" key="6">
    <source>
        <dbReference type="Proteomes" id="UP000050795"/>
    </source>
</evidence>
<reference evidence="6" key="1">
    <citation type="submission" date="2022-06" db="EMBL/GenBank/DDBJ databases">
        <authorList>
            <person name="Berger JAMES D."/>
            <person name="Berger JAMES D."/>
        </authorList>
    </citation>
    <scope>NUCLEOTIDE SEQUENCE [LARGE SCALE GENOMIC DNA]</scope>
</reference>
<dbReference type="InterPro" id="IPR042266">
    <property type="entry name" value="PPPDE_sf"/>
</dbReference>
<organism evidence="6 7">
    <name type="scientific">Trichobilharzia regenti</name>
    <name type="common">Nasal bird schistosome</name>
    <dbReference type="NCBI Taxonomy" id="157069"/>
    <lineage>
        <taxon>Eukaryota</taxon>
        <taxon>Metazoa</taxon>
        <taxon>Spiralia</taxon>
        <taxon>Lophotrochozoa</taxon>
        <taxon>Platyhelminthes</taxon>
        <taxon>Trematoda</taxon>
        <taxon>Digenea</taxon>
        <taxon>Strigeidida</taxon>
        <taxon>Schistosomatoidea</taxon>
        <taxon>Schistosomatidae</taxon>
        <taxon>Trichobilharzia</taxon>
    </lineage>
</organism>
<sequence>MSDVYLYIYDLSGGLARILSPQLLGKQIEGIWHTAAVLYNKEFFFCQSGIQYCEPCTTTLGSPLEKRFMGRTHLTESEIFRYLEQLSGTLFKPGDYNLFEHNCNTFSNHFINHLTSTNIPSYILNLPREVMSTPFGASIGSAMNSLSVGINSKSSIQSIQQSANTKNRHSYNYIRKHFRPIFFDEPVSSELLPHRLYLLWPADDNSVLATLAAKLSEALLQEKSEIQCAQECSILLALDQLTTGDQCRASCELFRLAVWKDPNILMNLLTDPRRYLHKLSQVQIPFVKTNEFYDIEASLAKLLCNCLGLSADWAIMKDDDMKLDINSIIEISLTLLNDDIGGCLTDGSSSRRSSIASIASSVNNCCTRNLLSEHKLVGLALAHNISLYPSLTENDALTLGSFLLHLASTGKKSYKYPMEGIYLTRTIYFLTVRFSSLSDLAKCCDIHNFLQEIMDESNRVNSSTTSTSTTTTASTTKTPTTSMSSSPSPSSHNQIISSSTEKIQPGVEVDSLTSADYLIASQLLDFLSNNYKSDDS</sequence>
<keyword evidence="6" id="KW-1185">Reference proteome</keyword>
<name>A0AA85IVY9_TRIRE</name>
<dbReference type="InterPro" id="IPR008580">
    <property type="entry name" value="PPPDE_dom"/>
</dbReference>
<dbReference type="GO" id="GO:0006508">
    <property type="term" value="P:proteolysis"/>
    <property type="evidence" value="ECO:0007669"/>
    <property type="project" value="UniProtKB-KW"/>
</dbReference>
<dbReference type="GO" id="GO:0070646">
    <property type="term" value="P:protein modification by small protein removal"/>
    <property type="evidence" value="ECO:0007669"/>
    <property type="project" value="TreeGrafter"/>
</dbReference>
<evidence type="ECO:0000259" key="5">
    <source>
        <dbReference type="PROSITE" id="PS51858"/>
    </source>
</evidence>
<evidence type="ECO:0000256" key="3">
    <source>
        <dbReference type="ARBA" id="ARBA00022801"/>
    </source>
</evidence>
<dbReference type="Proteomes" id="UP000050795">
    <property type="component" value="Unassembled WGS sequence"/>
</dbReference>
<dbReference type="SMART" id="SM01179">
    <property type="entry name" value="DUF862"/>
    <property type="match status" value="1"/>
</dbReference>
<keyword evidence="3" id="KW-0378">Hydrolase</keyword>
<dbReference type="PANTHER" id="PTHR12378:SF7">
    <property type="entry name" value="DESUMOYLATING ISOPEPTIDASE 1"/>
    <property type="match status" value="1"/>
</dbReference>
<evidence type="ECO:0000313" key="7">
    <source>
        <dbReference type="WBParaSite" id="TREG1_123770.1"/>
    </source>
</evidence>
<feature type="region of interest" description="Disordered" evidence="4">
    <location>
        <begin position="460"/>
        <end position="497"/>
    </location>
</feature>
<evidence type="ECO:0000256" key="1">
    <source>
        <dbReference type="ARBA" id="ARBA00008140"/>
    </source>
</evidence>